<feature type="chain" id="PRO_5013073404" evidence="1">
    <location>
        <begin position="24"/>
        <end position="77"/>
    </location>
</feature>
<gene>
    <name evidence="2" type="ORF">BSZ19_35340</name>
</gene>
<protein>
    <submittedName>
        <fullName evidence="2">Uncharacterized protein</fullName>
    </submittedName>
</protein>
<dbReference type="AlphaFoldDB" id="A0A1Y2JFP1"/>
<accession>A0A1Y2JFP1</accession>
<name>A0A1Y2JFP1_BRAJP</name>
<evidence type="ECO:0000313" key="3">
    <source>
        <dbReference type="Proteomes" id="UP000193335"/>
    </source>
</evidence>
<dbReference type="EMBL" id="NAFL01000276">
    <property type="protein sequence ID" value="OSJ26545.1"/>
    <property type="molecule type" value="Genomic_DNA"/>
</dbReference>
<reference evidence="2 3" key="1">
    <citation type="submission" date="2017-03" db="EMBL/GenBank/DDBJ databases">
        <title>Whole genome sequences of fourteen strains of Bradyrhizobium canariense and one strain of Bradyrhizobium japonicum isolated from Lupinus (Papilionoideae: Genisteae) species in Algeria.</title>
        <authorList>
            <person name="Crovadore J."/>
            <person name="Chekireb D."/>
            <person name="Brachmann A."/>
            <person name="Chablais R."/>
            <person name="Cochard B."/>
            <person name="Lefort F."/>
        </authorList>
    </citation>
    <scope>NUCLEOTIDE SEQUENCE [LARGE SCALE GENOMIC DNA]</scope>
    <source>
        <strain evidence="2 3">UBMA197</strain>
    </source>
</reference>
<evidence type="ECO:0000256" key="1">
    <source>
        <dbReference type="SAM" id="SignalP"/>
    </source>
</evidence>
<comment type="caution">
    <text evidence="2">The sequence shown here is derived from an EMBL/GenBank/DDBJ whole genome shotgun (WGS) entry which is preliminary data.</text>
</comment>
<organism evidence="2 3">
    <name type="scientific">Bradyrhizobium japonicum</name>
    <dbReference type="NCBI Taxonomy" id="375"/>
    <lineage>
        <taxon>Bacteria</taxon>
        <taxon>Pseudomonadati</taxon>
        <taxon>Pseudomonadota</taxon>
        <taxon>Alphaproteobacteria</taxon>
        <taxon>Hyphomicrobiales</taxon>
        <taxon>Nitrobacteraceae</taxon>
        <taxon>Bradyrhizobium</taxon>
    </lineage>
</organism>
<proteinExistence type="predicted"/>
<dbReference type="Proteomes" id="UP000193335">
    <property type="component" value="Unassembled WGS sequence"/>
</dbReference>
<feature type="signal peptide" evidence="1">
    <location>
        <begin position="1"/>
        <end position="23"/>
    </location>
</feature>
<evidence type="ECO:0000313" key="2">
    <source>
        <dbReference type="EMBL" id="OSJ26545.1"/>
    </source>
</evidence>
<keyword evidence="1" id="KW-0732">Signal</keyword>
<sequence>MSKLVRSSAGLIATAMFAAPAMAREHHFKSWHDRDGAYVEASRVVQIGGRHCIRAPDVGAFASDPYTKPPCEPARWY</sequence>